<dbReference type="InterPro" id="IPR011161">
    <property type="entry name" value="MHC_I-like_Ag-recog"/>
</dbReference>
<dbReference type="PANTHER" id="PTHR16675:SF139">
    <property type="entry name" value="MHC CLASS I-LIKE PROTEIN MILL1"/>
    <property type="match status" value="1"/>
</dbReference>
<evidence type="ECO:0000313" key="11">
    <source>
        <dbReference type="RefSeq" id="XP_035309635.1"/>
    </source>
</evidence>
<keyword evidence="2" id="KW-1003">Cell membrane</keyword>
<dbReference type="GO" id="GO:0009897">
    <property type="term" value="C:external side of plasma membrane"/>
    <property type="evidence" value="ECO:0007669"/>
    <property type="project" value="TreeGrafter"/>
</dbReference>
<reference evidence="11" key="1">
    <citation type="submission" date="2025-08" db="UniProtKB">
        <authorList>
            <consortium name="RefSeq"/>
        </authorList>
    </citation>
    <scope>IDENTIFICATION</scope>
    <source>
        <strain evidence="11">17A/GY</strain>
        <tissue evidence="11">Liver</tissue>
    </source>
</reference>
<protein>
    <submittedName>
        <fullName evidence="11">LOW QUALITY PROTEIN: hereditary hemochromatosis protein homolog</fullName>
    </submittedName>
</protein>
<keyword evidence="3" id="KW-0336">GPI-anchor</keyword>
<dbReference type="GO" id="GO:0006955">
    <property type="term" value="P:immune response"/>
    <property type="evidence" value="ECO:0007669"/>
    <property type="project" value="TreeGrafter"/>
</dbReference>
<accession>A0A9J7HCU0</accession>
<dbReference type="SMART" id="SM00407">
    <property type="entry name" value="IGc1"/>
    <property type="match status" value="2"/>
</dbReference>
<evidence type="ECO:0000313" key="10">
    <source>
        <dbReference type="Proteomes" id="UP001108280"/>
    </source>
</evidence>
<dbReference type="Proteomes" id="UP001108280">
    <property type="component" value="Unplaced"/>
</dbReference>
<dbReference type="InterPro" id="IPR007110">
    <property type="entry name" value="Ig-like_dom"/>
</dbReference>
<dbReference type="KEGG" id="cge:118239794"/>
<dbReference type="InterPro" id="IPR036179">
    <property type="entry name" value="Ig-like_dom_sf"/>
</dbReference>
<dbReference type="FunFam" id="2.60.40.10:FF:000204">
    <property type="entry name" value="Major histocompatibility complex, class I-related protein"/>
    <property type="match status" value="2"/>
</dbReference>
<evidence type="ECO:0000259" key="9">
    <source>
        <dbReference type="PROSITE" id="PS50835"/>
    </source>
</evidence>
<keyword evidence="5" id="KW-0472">Membrane</keyword>
<keyword evidence="7" id="KW-0325">Glycoprotein</keyword>
<sequence>MAAVALDRDMTLASSSGPDITMALGGKQATYVITLLTAFISWICLSPQKEELLAADSRDNKTSHYQSPPKVKVTNKKYPKGRISLSCWAFNLYPPVAILVWLQGGKPVQQQTFGPGTILPGGDETYQTWVSIWVLPGQEPEFTCHLRPLVSLDIKPGKLVGPPALLQLWWLLLLAELTVGTHELISTGPHTLRFDLMTTSLDVPDKILALGYFDDKPFLRYKGDNRTAEALTPGLRGHAGAETQARETEGLWKKQLRAMVAEVARQIDQDRGNHTIQVTFGCELHRNGSTRGFWRLGYDGQDSITFDQKTLTWTMAVPSTQQTRNFREIYAPKAAQVFLKDTCPAQLQECLDSSKNILLNTGAPKVKVTSRRYPVGRITLTCWAFNLYPPVATLVWLQGGKPVQQQNFGPGTILPSGDGTYQTWVSIWVLPGQEPEFTCCLRNCSKNIVDPVFLGEKMGQPFTSGVGGKVRESLWSTITKVFLLASRTSRQEH</sequence>
<feature type="domain" description="Ig-like" evidence="9">
    <location>
        <begin position="364"/>
        <end position="449"/>
    </location>
</feature>
<evidence type="ECO:0000256" key="5">
    <source>
        <dbReference type="ARBA" id="ARBA00023136"/>
    </source>
</evidence>
<keyword evidence="3" id="KW-0449">Lipoprotein</keyword>
<keyword evidence="6" id="KW-1015">Disulfide bond</keyword>
<comment type="subcellular location">
    <subcellularLocation>
        <location evidence="1">Cell membrane</location>
        <topology evidence="1">Lipid-anchor</topology>
        <topology evidence="1">GPI-anchor</topology>
    </subcellularLocation>
</comment>
<dbReference type="InterPro" id="IPR011162">
    <property type="entry name" value="MHC_I/II-like_Ag-recog"/>
</dbReference>
<evidence type="ECO:0000256" key="8">
    <source>
        <dbReference type="RuleBase" id="RU004439"/>
    </source>
</evidence>
<dbReference type="InterPro" id="IPR001039">
    <property type="entry name" value="MHC_I_a_a1/a2"/>
</dbReference>
<dbReference type="PANTHER" id="PTHR16675">
    <property type="entry name" value="MHC CLASS I-RELATED"/>
    <property type="match status" value="1"/>
</dbReference>
<evidence type="ECO:0000256" key="3">
    <source>
        <dbReference type="ARBA" id="ARBA00022622"/>
    </source>
</evidence>
<dbReference type="Pfam" id="PF07654">
    <property type="entry name" value="C1-set"/>
    <property type="match status" value="1"/>
</dbReference>
<dbReference type="SUPFAM" id="SSF48726">
    <property type="entry name" value="Immunoglobulin"/>
    <property type="match status" value="2"/>
</dbReference>
<dbReference type="Gene3D" id="2.60.40.10">
    <property type="entry name" value="Immunoglobulins"/>
    <property type="match status" value="2"/>
</dbReference>
<keyword evidence="4" id="KW-0732">Signal</keyword>
<evidence type="ECO:0000256" key="4">
    <source>
        <dbReference type="ARBA" id="ARBA00022729"/>
    </source>
</evidence>
<dbReference type="RefSeq" id="XP_035309635.1">
    <property type="nucleotide sequence ID" value="XM_035453744.1"/>
</dbReference>
<organism evidence="10 11">
    <name type="scientific">Cricetulus griseus</name>
    <name type="common">Chinese hamster</name>
    <name type="synonym">Cricetulus barabensis griseus</name>
    <dbReference type="NCBI Taxonomy" id="10029"/>
    <lineage>
        <taxon>Eukaryota</taxon>
        <taxon>Metazoa</taxon>
        <taxon>Chordata</taxon>
        <taxon>Craniata</taxon>
        <taxon>Vertebrata</taxon>
        <taxon>Euteleostomi</taxon>
        <taxon>Mammalia</taxon>
        <taxon>Eutheria</taxon>
        <taxon>Euarchontoglires</taxon>
        <taxon>Glires</taxon>
        <taxon>Rodentia</taxon>
        <taxon>Myomorpha</taxon>
        <taxon>Muroidea</taxon>
        <taxon>Cricetidae</taxon>
        <taxon>Cricetinae</taxon>
        <taxon>Cricetulus</taxon>
    </lineage>
</organism>
<dbReference type="GeneID" id="118239794"/>
<dbReference type="FunFam" id="3.30.500.10:FF:000003">
    <property type="entry name" value="IgG receptor FcRn large subunit p51"/>
    <property type="match status" value="1"/>
</dbReference>
<dbReference type="InterPro" id="IPR037055">
    <property type="entry name" value="MHC_I-like_Ag-recog_sf"/>
</dbReference>
<dbReference type="PRINTS" id="PR01638">
    <property type="entry name" value="MHCCLASSI"/>
</dbReference>
<dbReference type="InterPro" id="IPR003597">
    <property type="entry name" value="Ig_C1-set"/>
</dbReference>
<proteinExistence type="inferred from homology"/>
<dbReference type="InterPro" id="IPR013783">
    <property type="entry name" value="Ig-like_fold"/>
</dbReference>
<dbReference type="Pfam" id="PF00129">
    <property type="entry name" value="MHC_I"/>
    <property type="match status" value="1"/>
</dbReference>
<dbReference type="AlphaFoldDB" id="A0A9J7HCU0"/>
<dbReference type="InterPro" id="IPR050208">
    <property type="entry name" value="MHC_class-I_related"/>
</dbReference>
<name>A0A9J7HCU0_CRIGR</name>
<dbReference type="OrthoDB" id="9449998at2759"/>
<keyword evidence="10" id="KW-1185">Reference proteome</keyword>
<dbReference type="PROSITE" id="PS50835">
    <property type="entry name" value="IG_LIKE"/>
    <property type="match status" value="2"/>
</dbReference>
<evidence type="ECO:0000256" key="1">
    <source>
        <dbReference type="ARBA" id="ARBA00004609"/>
    </source>
</evidence>
<dbReference type="Gene3D" id="3.30.500.10">
    <property type="entry name" value="MHC class I-like antigen recognition-like"/>
    <property type="match status" value="1"/>
</dbReference>
<dbReference type="SUPFAM" id="SSF54452">
    <property type="entry name" value="MHC antigen-recognition domain"/>
    <property type="match status" value="1"/>
</dbReference>
<feature type="domain" description="Ig-like" evidence="9">
    <location>
        <begin position="69"/>
        <end position="144"/>
    </location>
</feature>
<dbReference type="GO" id="GO:0005615">
    <property type="term" value="C:extracellular space"/>
    <property type="evidence" value="ECO:0007669"/>
    <property type="project" value="TreeGrafter"/>
</dbReference>
<gene>
    <name evidence="11" type="primary">LOC118239794</name>
</gene>
<evidence type="ECO:0000256" key="2">
    <source>
        <dbReference type="ARBA" id="ARBA00022475"/>
    </source>
</evidence>
<evidence type="ECO:0000256" key="6">
    <source>
        <dbReference type="ARBA" id="ARBA00023157"/>
    </source>
</evidence>
<evidence type="ECO:0000256" key="7">
    <source>
        <dbReference type="ARBA" id="ARBA00023180"/>
    </source>
</evidence>
<comment type="similarity">
    <text evidence="8">Belongs to the MHC class I family.</text>
</comment>